<name>A0A3N0I1P3_9FIRM</name>
<evidence type="ECO:0000313" key="4">
    <source>
        <dbReference type="Proteomes" id="UP000276568"/>
    </source>
</evidence>
<dbReference type="EMBL" id="RJQC01000002">
    <property type="protein sequence ID" value="RNM30496.1"/>
    <property type="molecule type" value="Genomic_DNA"/>
</dbReference>
<dbReference type="InterPro" id="IPR055170">
    <property type="entry name" value="GFO_IDH_MocA-like_dom"/>
</dbReference>
<dbReference type="Proteomes" id="UP000276568">
    <property type="component" value="Unassembled WGS sequence"/>
</dbReference>
<evidence type="ECO:0000259" key="2">
    <source>
        <dbReference type="Pfam" id="PF22725"/>
    </source>
</evidence>
<sequence>MKVAMIGTGFIVHEALKCLNDLPIDVGAIYAKHNIQAAKDLQDQYHIPQVYTNYDQLLQETDCDVVYIGLVNTAHYEYAKKAVLANKHVIVEKPFCIHANQSQEIITLAKQRKLFVFEAVRPLHTPNFQQLRKDIHKIGQIKCIQCNYSQYSSRYDKYKKQEVLPALDSKFYGGALYDINVYNLNFVVSLFGKPKSVSYQANMGFNGVDTSGTVLLTYSDFYAICTGAKDSESPGHAIIQGDNGTIVLDDGANLIQGYHLCIRNQKPQDIYLNTQSNWMAHEFLDFKEMLETNNVSKMESYLEISQNVMETLDQAIATIPYGQLRK</sequence>
<dbReference type="AlphaFoldDB" id="A0A3N0I1P3"/>
<dbReference type="InterPro" id="IPR000683">
    <property type="entry name" value="Gfo/Idh/MocA-like_OxRdtase_N"/>
</dbReference>
<dbReference type="Gene3D" id="3.30.360.10">
    <property type="entry name" value="Dihydrodipicolinate Reductase, domain 2"/>
    <property type="match status" value="1"/>
</dbReference>
<dbReference type="Gene3D" id="3.40.50.720">
    <property type="entry name" value="NAD(P)-binding Rossmann-like Domain"/>
    <property type="match status" value="1"/>
</dbReference>
<reference evidence="3 4" key="1">
    <citation type="submission" date="2018-11" db="EMBL/GenBank/DDBJ databases">
        <title>Clostridium sp. nov., a member of the family Erysipelotrichaceae isolated from pig faeces.</title>
        <authorList>
            <person name="Chang Y.-H."/>
        </authorList>
    </citation>
    <scope>NUCLEOTIDE SEQUENCE [LARGE SCALE GENOMIC DNA]</scope>
    <source>
        <strain evidence="3 4">YH-panp20</strain>
    </source>
</reference>
<dbReference type="PANTHER" id="PTHR43054:SF1">
    <property type="entry name" value="SCYLLO-INOSITOL 2-DEHYDROGENASE (NADP(+)) IOLU"/>
    <property type="match status" value="1"/>
</dbReference>
<keyword evidence="4" id="KW-1185">Reference proteome</keyword>
<dbReference type="Pfam" id="PF22725">
    <property type="entry name" value="GFO_IDH_MocA_C3"/>
    <property type="match status" value="1"/>
</dbReference>
<proteinExistence type="predicted"/>
<evidence type="ECO:0000259" key="1">
    <source>
        <dbReference type="Pfam" id="PF01408"/>
    </source>
</evidence>
<organism evidence="3 4">
    <name type="scientific">Absicoccus porci</name>
    <dbReference type="NCBI Taxonomy" id="2486576"/>
    <lineage>
        <taxon>Bacteria</taxon>
        <taxon>Bacillati</taxon>
        <taxon>Bacillota</taxon>
        <taxon>Erysipelotrichia</taxon>
        <taxon>Erysipelotrichales</taxon>
        <taxon>Erysipelotrichaceae</taxon>
        <taxon>Absicoccus</taxon>
    </lineage>
</organism>
<evidence type="ECO:0000313" key="3">
    <source>
        <dbReference type="EMBL" id="RNM30496.1"/>
    </source>
</evidence>
<dbReference type="GO" id="GO:0000166">
    <property type="term" value="F:nucleotide binding"/>
    <property type="evidence" value="ECO:0007669"/>
    <property type="project" value="InterPro"/>
</dbReference>
<dbReference type="OrthoDB" id="9783105at2"/>
<gene>
    <name evidence="3" type="ORF">EDX97_06830</name>
</gene>
<feature type="domain" description="Gfo/Idh/MocA-like oxidoreductase N-terminal" evidence="1">
    <location>
        <begin position="1"/>
        <end position="117"/>
    </location>
</feature>
<dbReference type="SUPFAM" id="SSF55347">
    <property type="entry name" value="Glyceraldehyde-3-phosphate dehydrogenase-like, C-terminal domain"/>
    <property type="match status" value="1"/>
</dbReference>
<protein>
    <submittedName>
        <fullName evidence="3">Gfo/Idh/MocA family oxidoreductase</fullName>
    </submittedName>
</protein>
<comment type="caution">
    <text evidence="3">The sequence shown here is derived from an EMBL/GenBank/DDBJ whole genome shotgun (WGS) entry which is preliminary data.</text>
</comment>
<dbReference type="RefSeq" id="WP_128520407.1">
    <property type="nucleotide sequence ID" value="NZ_RJQC01000002.1"/>
</dbReference>
<dbReference type="InterPro" id="IPR036291">
    <property type="entry name" value="NAD(P)-bd_dom_sf"/>
</dbReference>
<dbReference type="PANTHER" id="PTHR43054">
    <property type="match status" value="1"/>
</dbReference>
<feature type="domain" description="GFO/IDH/MocA-like oxidoreductase" evidence="2">
    <location>
        <begin position="137"/>
        <end position="246"/>
    </location>
</feature>
<dbReference type="SUPFAM" id="SSF51735">
    <property type="entry name" value="NAD(P)-binding Rossmann-fold domains"/>
    <property type="match status" value="1"/>
</dbReference>
<dbReference type="Pfam" id="PF01408">
    <property type="entry name" value="GFO_IDH_MocA"/>
    <property type="match status" value="1"/>
</dbReference>
<accession>A0A3N0I1P3</accession>